<evidence type="ECO:0000313" key="2">
    <source>
        <dbReference type="EMBL" id="KAL3273664.1"/>
    </source>
</evidence>
<dbReference type="EMBL" id="JABFTP020000062">
    <property type="protein sequence ID" value="KAL3273664.1"/>
    <property type="molecule type" value="Genomic_DNA"/>
</dbReference>
<protein>
    <submittedName>
        <fullName evidence="2">Uncharacterized protein</fullName>
    </submittedName>
</protein>
<sequence>MINCRNSATKIPAYFEMVFDQEFSNQRNDCSRNYSTKYAILQASISKKEKMKDDRSSNKNFHRSTKKRNEYSYHLDAISKMRLCDIINGLCDDKWNSKFCKTSPSPIQLDKAEPVDHKKKQQSRKKLRGKLKASQCRNEFSLISLHINIPKNTKSIISSKKKSRSHRDQRKEKLKIVHVALM</sequence>
<feature type="compositionally biased region" description="Basic residues" evidence="1">
    <location>
        <begin position="117"/>
        <end position="130"/>
    </location>
</feature>
<organism evidence="2 3">
    <name type="scientific">Cryptolaemus montrouzieri</name>
    <dbReference type="NCBI Taxonomy" id="559131"/>
    <lineage>
        <taxon>Eukaryota</taxon>
        <taxon>Metazoa</taxon>
        <taxon>Ecdysozoa</taxon>
        <taxon>Arthropoda</taxon>
        <taxon>Hexapoda</taxon>
        <taxon>Insecta</taxon>
        <taxon>Pterygota</taxon>
        <taxon>Neoptera</taxon>
        <taxon>Endopterygota</taxon>
        <taxon>Coleoptera</taxon>
        <taxon>Polyphaga</taxon>
        <taxon>Cucujiformia</taxon>
        <taxon>Coccinelloidea</taxon>
        <taxon>Coccinellidae</taxon>
        <taxon>Scymninae</taxon>
        <taxon>Scymnini</taxon>
        <taxon>Cryptolaemus</taxon>
    </lineage>
</organism>
<keyword evidence="3" id="KW-1185">Reference proteome</keyword>
<name>A0ABD2N5U6_9CUCU</name>
<gene>
    <name evidence="2" type="ORF">HHI36_015094</name>
</gene>
<evidence type="ECO:0000313" key="3">
    <source>
        <dbReference type="Proteomes" id="UP001516400"/>
    </source>
</evidence>
<reference evidence="2 3" key="1">
    <citation type="journal article" date="2021" name="BMC Biol.">
        <title>Horizontally acquired antibacterial genes associated with adaptive radiation of ladybird beetles.</title>
        <authorList>
            <person name="Li H.S."/>
            <person name="Tang X.F."/>
            <person name="Huang Y.H."/>
            <person name="Xu Z.Y."/>
            <person name="Chen M.L."/>
            <person name="Du X.Y."/>
            <person name="Qiu B.Y."/>
            <person name="Chen P.T."/>
            <person name="Zhang W."/>
            <person name="Slipinski A."/>
            <person name="Escalona H.E."/>
            <person name="Waterhouse R.M."/>
            <person name="Zwick A."/>
            <person name="Pang H."/>
        </authorList>
    </citation>
    <scope>NUCLEOTIDE SEQUENCE [LARGE SCALE GENOMIC DNA]</scope>
    <source>
        <strain evidence="2">SYSU2018</strain>
    </source>
</reference>
<proteinExistence type="predicted"/>
<accession>A0ABD2N5U6</accession>
<dbReference type="AlphaFoldDB" id="A0ABD2N5U6"/>
<dbReference type="Proteomes" id="UP001516400">
    <property type="component" value="Unassembled WGS sequence"/>
</dbReference>
<comment type="caution">
    <text evidence="2">The sequence shown here is derived from an EMBL/GenBank/DDBJ whole genome shotgun (WGS) entry which is preliminary data.</text>
</comment>
<feature type="region of interest" description="Disordered" evidence="1">
    <location>
        <begin position="110"/>
        <end position="130"/>
    </location>
</feature>
<evidence type="ECO:0000256" key="1">
    <source>
        <dbReference type="SAM" id="MobiDB-lite"/>
    </source>
</evidence>